<sequence>MARGAGLRQRRSRKCGYKWKVIAKSLRRNDYRWTLRAFADPQYIQHNHDRTMSLSAHTVHRRLTDSVKATIKATSRRVGIRARDVRGIVQEKHHGTHFTRQDIYNARALLRREKLGRLSPTAALIKQFDARGVPYVARWSVAEPDRLLGLVWTFPYCLRMWKRYPEIMSFDNTYNTNRFKLPLFQVTGQTCLKSVYNAAFGLIDNERREGFQFLAEAVRELNDRHTIPLPNVVVTDYDQQMKAALESQYPDSQQQIYIQHVNANVLLNAKRKWKSEDGGLESDEDGDPNAKLSSRDMEAVLVAERQEGAPGQNNVDTPVPHNSRGVLELWKFVAFTETKQEHKKAWARLCDVFNDQQAILMYLYKTYLPIRAQWAQCFIKKYRNFGVRVTSGTEASNNNVKSYLLNGMSHLYSLVEAIEALLSD</sequence>
<feature type="domain" description="MULE transposase" evidence="1">
    <location>
        <begin position="168"/>
        <end position="264"/>
    </location>
</feature>
<name>A0A9Q8V8G2_9HYPO</name>
<dbReference type="OrthoDB" id="4922674at2759"/>
<proteinExistence type="predicted"/>
<keyword evidence="3" id="KW-1185">Reference proteome</keyword>
<dbReference type="Pfam" id="PF10551">
    <property type="entry name" value="MULE"/>
    <property type="match status" value="1"/>
</dbReference>
<evidence type="ECO:0000259" key="1">
    <source>
        <dbReference type="Pfam" id="PF10551"/>
    </source>
</evidence>
<organism evidence="2 3">
    <name type="scientific">Purpureocillium takamizusanense</name>
    <dbReference type="NCBI Taxonomy" id="2060973"/>
    <lineage>
        <taxon>Eukaryota</taxon>
        <taxon>Fungi</taxon>
        <taxon>Dikarya</taxon>
        <taxon>Ascomycota</taxon>
        <taxon>Pezizomycotina</taxon>
        <taxon>Sordariomycetes</taxon>
        <taxon>Hypocreomycetidae</taxon>
        <taxon>Hypocreales</taxon>
        <taxon>Ophiocordycipitaceae</taxon>
        <taxon>Purpureocillium</taxon>
    </lineage>
</organism>
<dbReference type="AlphaFoldDB" id="A0A9Q8V8G2"/>
<evidence type="ECO:0000313" key="3">
    <source>
        <dbReference type="Proteomes" id="UP000829364"/>
    </source>
</evidence>
<reference evidence="2" key="1">
    <citation type="submission" date="2021-11" db="EMBL/GenBank/DDBJ databases">
        <title>Purpureocillium_takamizusanense_genome.</title>
        <authorList>
            <person name="Nguyen N.-H."/>
        </authorList>
    </citation>
    <scope>NUCLEOTIDE SEQUENCE</scope>
    <source>
        <strain evidence="2">PT3</strain>
    </source>
</reference>
<dbReference type="PANTHER" id="PTHR47718">
    <property type="entry name" value="OS01G0519700 PROTEIN"/>
    <property type="match status" value="1"/>
</dbReference>
<dbReference type="KEGG" id="ptkz:JDV02_010847"/>
<gene>
    <name evidence="2" type="ORF">JDV02_010847</name>
</gene>
<dbReference type="InterPro" id="IPR018289">
    <property type="entry name" value="MULE_transposase_dom"/>
</dbReference>
<dbReference type="Proteomes" id="UP000829364">
    <property type="component" value="Chromosome 2"/>
</dbReference>
<dbReference type="GeneID" id="72072764"/>
<accession>A0A9Q8V8G2</accession>
<protein>
    <recommendedName>
        <fullName evidence="1">MULE transposase domain-containing protein</fullName>
    </recommendedName>
</protein>
<dbReference type="EMBL" id="CP086355">
    <property type="protein sequence ID" value="UNI16668.1"/>
    <property type="molecule type" value="Genomic_DNA"/>
</dbReference>
<dbReference type="RefSeq" id="XP_047840149.1">
    <property type="nucleotide sequence ID" value="XM_047992585.1"/>
</dbReference>
<dbReference type="PANTHER" id="PTHR47718:SF3">
    <property type="entry name" value="PROTEIN FAR1-RELATED SEQUENCE 5-LIKE"/>
    <property type="match status" value="1"/>
</dbReference>
<evidence type="ECO:0000313" key="2">
    <source>
        <dbReference type="EMBL" id="UNI16668.1"/>
    </source>
</evidence>